<name>H5TY91_9ACTN</name>
<keyword evidence="3" id="KW-0808">Transferase</keyword>
<comment type="similarity">
    <text evidence="1 2">Belongs to the arylamine N-acetyltransferase family.</text>
</comment>
<accession>H5TY91</accession>
<dbReference type="PANTHER" id="PTHR11786:SF0">
    <property type="entry name" value="ARYLAMINE N-ACETYLTRANSFERASE 4-RELATED"/>
    <property type="match status" value="1"/>
</dbReference>
<sequence>MTKLSVRFPTDAYLARIGIGERPSLLADHDTAELDVAAVDSLACAQHRAIPFENLDIHRGLVVDVSPGAIVDKLITGRRGGICYELNGVLLLALRELGVQAQPIGAQVRTEAGLGLPLGHMAIVVGSGSARHLVDVGFGGEMVTARVDLDDPGTLEDRQWRRWIRARRRTT</sequence>
<dbReference type="SUPFAM" id="SSF54001">
    <property type="entry name" value="Cysteine proteinases"/>
    <property type="match status" value="1"/>
</dbReference>
<dbReference type="GO" id="GO:0016407">
    <property type="term" value="F:acetyltransferase activity"/>
    <property type="evidence" value="ECO:0007669"/>
    <property type="project" value="InterPro"/>
</dbReference>
<dbReference type="Proteomes" id="UP000005845">
    <property type="component" value="Unassembled WGS sequence"/>
</dbReference>
<reference evidence="3 4" key="1">
    <citation type="submission" date="2012-02" db="EMBL/GenBank/DDBJ databases">
        <title>Whole genome shotgun sequence of Gordonia sputi NBRC 100414.</title>
        <authorList>
            <person name="Yoshida I."/>
            <person name="Hosoyama A."/>
            <person name="Tsuchikane K."/>
            <person name="Katsumata H."/>
            <person name="Yamazaki S."/>
            <person name="Fujita N."/>
        </authorList>
    </citation>
    <scope>NUCLEOTIDE SEQUENCE [LARGE SCALE GENOMIC DNA]</scope>
    <source>
        <strain evidence="3 4">NBRC 100414</strain>
    </source>
</reference>
<dbReference type="eggNOG" id="COG2162">
    <property type="taxonomic scope" value="Bacteria"/>
</dbReference>
<protein>
    <submittedName>
        <fullName evidence="3">Putative acetyltransferase</fullName>
    </submittedName>
</protein>
<dbReference type="InterPro" id="IPR038765">
    <property type="entry name" value="Papain-like_cys_pep_sf"/>
</dbReference>
<organism evidence="3 4">
    <name type="scientific">Gordonia sputi NBRC 100414</name>
    <dbReference type="NCBI Taxonomy" id="1089453"/>
    <lineage>
        <taxon>Bacteria</taxon>
        <taxon>Bacillati</taxon>
        <taxon>Actinomycetota</taxon>
        <taxon>Actinomycetes</taxon>
        <taxon>Mycobacteriales</taxon>
        <taxon>Gordoniaceae</taxon>
        <taxon>Gordonia</taxon>
    </lineage>
</organism>
<evidence type="ECO:0000256" key="2">
    <source>
        <dbReference type="RuleBase" id="RU003452"/>
    </source>
</evidence>
<keyword evidence="4" id="KW-1185">Reference proteome</keyword>
<dbReference type="Gene3D" id="3.30.2140.20">
    <property type="match status" value="1"/>
</dbReference>
<dbReference type="Pfam" id="PF00797">
    <property type="entry name" value="Acetyltransf_2"/>
    <property type="match status" value="1"/>
</dbReference>
<dbReference type="RefSeq" id="WP_005204242.1">
    <property type="nucleotide sequence ID" value="NZ_BAFC01000045.1"/>
</dbReference>
<evidence type="ECO:0000313" key="3">
    <source>
        <dbReference type="EMBL" id="GAB38449.1"/>
    </source>
</evidence>
<evidence type="ECO:0000256" key="1">
    <source>
        <dbReference type="ARBA" id="ARBA00006547"/>
    </source>
</evidence>
<dbReference type="InterPro" id="IPR053710">
    <property type="entry name" value="Arylamine_NAT_domain_sf"/>
</dbReference>
<dbReference type="PANTHER" id="PTHR11786">
    <property type="entry name" value="N-HYDROXYARYLAMINE O-ACETYLTRANSFERASE"/>
    <property type="match status" value="1"/>
</dbReference>
<gene>
    <name evidence="3" type="ORF">GOSPT_045_00850</name>
</gene>
<evidence type="ECO:0000313" key="4">
    <source>
        <dbReference type="Proteomes" id="UP000005845"/>
    </source>
</evidence>
<dbReference type="AlphaFoldDB" id="H5TY91"/>
<comment type="caution">
    <text evidence="3">The sequence shown here is derived from an EMBL/GenBank/DDBJ whole genome shotgun (WGS) entry which is preliminary data.</text>
</comment>
<dbReference type="PRINTS" id="PR01543">
    <property type="entry name" value="ANATRNSFRASE"/>
</dbReference>
<dbReference type="EMBL" id="BAFC01000045">
    <property type="protein sequence ID" value="GAB38449.1"/>
    <property type="molecule type" value="Genomic_DNA"/>
</dbReference>
<proteinExistence type="inferred from homology"/>
<dbReference type="InterPro" id="IPR001447">
    <property type="entry name" value="Arylamine_N-AcTrfase"/>
</dbReference>